<sequence length="86" mass="10353">MIDKNHITSFSKELTEILNREIKLGNQIAETSKGWPQEDAIIIFLDKPFKKQYKFENIEFRNIDDPHYWKAEYYDKSNNHILACKF</sequence>
<accession>A0A3D9D072</accession>
<dbReference type="OrthoDB" id="308241at2"/>
<comment type="caution">
    <text evidence="1">The sequence shown here is derived from an EMBL/GenBank/DDBJ whole genome shotgun (WGS) entry which is preliminary data.</text>
</comment>
<keyword evidence="2" id="KW-1185">Reference proteome</keyword>
<protein>
    <submittedName>
        <fullName evidence="1">Uncharacterized protein</fullName>
    </submittedName>
</protein>
<organism evidence="1 2">
    <name type="scientific">Epilithonimonas hispanica</name>
    <dbReference type="NCBI Taxonomy" id="358687"/>
    <lineage>
        <taxon>Bacteria</taxon>
        <taxon>Pseudomonadati</taxon>
        <taxon>Bacteroidota</taxon>
        <taxon>Flavobacteriia</taxon>
        <taxon>Flavobacteriales</taxon>
        <taxon>Weeksellaceae</taxon>
        <taxon>Chryseobacterium group</taxon>
        <taxon>Epilithonimonas</taxon>
    </lineage>
</organism>
<gene>
    <name evidence="1" type="ORF">DRF58_06285</name>
</gene>
<dbReference type="AlphaFoldDB" id="A0A3D9D072"/>
<dbReference type="Proteomes" id="UP000256326">
    <property type="component" value="Unassembled WGS sequence"/>
</dbReference>
<dbReference type="EMBL" id="QNUG01000010">
    <property type="protein sequence ID" value="REC71420.1"/>
    <property type="molecule type" value="Genomic_DNA"/>
</dbReference>
<reference evidence="1 2" key="1">
    <citation type="journal article" date="2006" name="Int. J. Syst. Evol. Microbiol.">
        <title>Chryseobacterium hispanicum sp. nov., isolated from the drinking water distribution system of Sevilla, Spain.</title>
        <authorList>
            <person name="Gallego V."/>
            <person name="Garcia M.T."/>
            <person name="Ventosa A."/>
        </authorList>
    </citation>
    <scope>NUCLEOTIDE SEQUENCE [LARGE SCALE GENOMIC DNA]</scope>
    <source>
        <strain evidence="1 2">KCTC 22104</strain>
    </source>
</reference>
<proteinExistence type="predicted"/>
<evidence type="ECO:0000313" key="2">
    <source>
        <dbReference type="Proteomes" id="UP000256326"/>
    </source>
</evidence>
<dbReference type="RefSeq" id="WP_116033939.1">
    <property type="nucleotide sequence ID" value="NZ_JBHLVV010000052.1"/>
</dbReference>
<evidence type="ECO:0000313" key="1">
    <source>
        <dbReference type="EMBL" id="REC71420.1"/>
    </source>
</evidence>
<name>A0A3D9D072_9FLAO</name>